<dbReference type="Proteomes" id="UP001597405">
    <property type="component" value="Unassembled WGS sequence"/>
</dbReference>
<dbReference type="RefSeq" id="WP_379102988.1">
    <property type="nucleotide sequence ID" value="NZ_JBHUGZ010000017.1"/>
</dbReference>
<dbReference type="EMBL" id="JBHUGZ010000017">
    <property type="protein sequence ID" value="MFD1986111.1"/>
    <property type="molecule type" value="Genomic_DNA"/>
</dbReference>
<organism evidence="1 2">
    <name type="scientific">Mesorhizobium newzealandense</name>
    <dbReference type="NCBI Taxonomy" id="1300302"/>
    <lineage>
        <taxon>Bacteria</taxon>
        <taxon>Pseudomonadati</taxon>
        <taxon>Pseudomonadota</taxon>
        <taxon>Alphaproteobacteria</taxon>
        <taxon>Hyphomicrobiales</taxon>
        <taxon>Phyllobacteriaceae</taxon>
        <taxon>Mesorhizobium</taxon>
    </lineage>
</organism>
<reference evidence="2" key="1">
    <citation type="journal article" date="2019" name="Int. J. Syst. Evol. Microbiol.">
        <title>The Global Catalogue of Microorganisms (GCM) 10K type strain sequencing project: providing services to taxonomists for standard genome sequencing and annotation.</title>
        <authorList>
            <consortium name="The Broad Institute Genomics Platform"/>
            <consortium name="The Broad Institute Genome Sequencing Center for Infectious Disease"/>
            <person name="Wu L."/>
            <person name="Ma J."/>
        </authorList>
    </citation>
    <scope>NUCLEOTIDE SEQUENCE [LARGE SCALE GENOMIC DNA]</scope>
    <source>
        <strain evidence="2">CGMCC 1.16225</strain>
    </source>
</reference>
<accession>A0ABW4UIN8</accession>
<gene>
    <name evidence="1" type="ORF">ACFSOZ_27065</name>
</gene>
<name>A0ABW4UIN8_9HYPH</name>
<comment type="caution">
    <text evidence="1">The sequence shown here is derived from an EMBL/GenBank/DDBJ whole genome shotgun (WGS) entry which is preliminary data.</text>
</comment>
<evidence type="ECO:0008006" key="3">
    <source>
        <dbReference type="Google" id="ProtNLM"/>
    </source>
</evidence>
<keyword evidence="2" id="KW-1185">Reference proteome</keyword>
<protein>
    <recommendedName>
        <fullName evidence="3">L,D-transpeptidase</fullName>
    </recommendedName>
</protein>
<evidence type="ECO:0000313" key="2">
    <source>
        <dbReference type="Proteomes" id="UP001597405"/>
    </source>
</evidence>
<proteinExistence type="predicted"/>
<sequence length="80" mass="8604">MTSTISSRLTFLVFTAGCLALALLFHYAPAGDFPSKYARTAPAGLAAQPTRIDIDNEAHAIRFYIDGNQVAVLDESGFKP</sequence>
<evidence type="ECO:0000313" key="1">
    <source>
        <dbReference type="EMBL" id="MFD1986111.1"/>
    </source>
</evidence>